<accession>A0ABV9M102</accession>
<reference evidence="2" key="1">
    <citation type="journal article" date="2019" name="Int. J. Syst. Evol. Microbiol.">
        <title>The Global Catalogue of Microorganisms (GCM) 10K type strain sequencing project: providing services to taxonomists for standard genome sequencing and annotation.</title>
        <authorList>
            <consortium name="The Broad Institute Genomics Platform"/>
            <consortium name="The Broad Institute Genome Sequencing Center for Infectious Disease"/>
            <person name="Wu L."/>
            <person name="Ma J."/>
        </authorList>
    </citation>
    <scope>NUCLEOTIDE SEQUENCE [LARGE SCALE GENOMIC DNA]</scope>
    <source>
        <strain evidence="2">KACC 12507</strain>
    </source>
</reference>
<dbReference type="Proteomes" id="UP001595897">
    <property type="component" value="Unassembled WGS sequence"/>
</dbReference>
<name>A0ABV9M102_9ALTE</name>
<organism evidence="1 2">
    <name type="scientific">Glaciecola siphonariae</name>
    <dbReference type="NCBI Taxonomy" id="521012"/>
    <lineage>
        <taxon>Bacteria</taxon>
        <taxon>Pseudomonadati</taxon>
        <taxon>Pseudomonadota</taxon>
        <taxon>Gammaproteobacteria</taxon>
        <taxon>Alteromonadales</taxon>
        <taxon>Alteromonadaceae</taxon>
        <taxon>Glaciecola</taxon>
    </lineage>
</organism>
<dbReference type="EMBL" id="JBHSGU010000021">
    <property type="protein sequence ID" value="MFC4701729.1"/>
    <property type="molecule type" value="Genomic_DNA"/>
</dbReference>
<comment type="caution">
    <text evidence="1">The sequence shown here is derived from an EMBL/GenBank/DDBJ whole genome shotgun (WGS) entry which is preliminary data.</text>
</comment>
<evidence type="ECO:0000313" key="1">
    <source>
        <dbReference type="EMBL" id="MFC4701729.1"/>
    </source>
</evidence>
<proteinExistence type="predicted"/>
<evidence type="ECO:0000313" key="2">
    <source>
        <dbReference type="Proteomes" id="UP001595897"/>
    </source>
</evidence>
<keyword evidence="2" id="KW-1185">Reference proteome</keyword>
<protein>
    <submittedName>
        <fullName evidence="1">Uncharacterized protein</fullName>
    </submittedName>
</protein>
<dbReference type="RefSeq" id="WP_382410485.1">
    <property type="nucleotide sequence ID" value="NZ_JBHSGU010000021.1"/>
</dbReference>
<sequence>MKKVALVISIFTMVILFCIPKEQSEIEKLSVTKSGESVISKHLKPNEKTSIETGLGDGSFTPPEEYLLEAKEIRRCNKIPNTEDELDVWLTNANEVGEPDEYIEDVLYRFERCSQLNFVSDDFVELLIKAIKLGSDNAVSELWAISDKEYFHSKGLVELSREDTIEQRIKFNKLKYQLSESIALTGGEQAILRLVIGYQNYDPESGNPNYLKAIAYADFGMKIIEDNDVYLKLDFIKQRVSHNMEYQGLQQAQALTESLLIKFGENGN</sequence>
<gene>
    <name evidence="1" type="ORF">ACFO4O_16355</name>
</gene>